<organism evidence="1 2">
    <name type="scientific">Microctonus hyperodae</name>
    <name type="common">Parasitoid wasp</name>
    <dbReference type="NCBI Taxonomy" id="165561"/>
    <lineage>
        <taxon>Eukaryota</taxon>
        <taxon>Metazoa</taxon>
        <taxon>Ecdysozoa</taxon>
        <taxon>Arthropoda</taxon>
        <taxon>Hexapoda</taxon>
        <taxon>Insecta</taxon>
        <taxon>Pterygota</taxon>
        <taxon>Neoptera</taxon>
        <taxon>Endopterygota</taxon>
        <taxon>Hymenoptera</taxon>
        <taxon>Apocrita</taxon>
        <taxon>Ichneumonoidea</taxon>
        <taxon>Braconidae</taxon>
        <taxon>Euphorinae</taxon>
        <taxon>Microctonus</taxon>
    </lineage>
</organism>
<dbReference type="EMBL" id="JAQQBR010000084">
    <property type="protein sequence ID" value="KAK0174250.1"/>
    <property type="molecule type" value="Genomic_DNA"/>
</dbReference>
<keyword evidence="2" id="KW-1185">Reference proteome</keyword>
<proteinExistence type="predicted"/>
<dbReference type="Proteomes" id="UP001168972">
    <property type="component" value="Unassembled WGS sequence"/>
</dbReference>
<evidence type="ECO:0000313" key="2">
    <source>
        <dbReference type="Proteomes" id="UP001168972"/>
    </source>
</evidence>
<name>A0AA39KUI1_MICHY</name>
<evidence type="ECO:0000313" key="1">
    <source>
        <dbReference type="EMBL" id="KAK0174250.1"/>
    </source>
</evidence>
<gene>
    <name evidence="1" type="ORF">PV327_011098</name>
</gene>
<comment type="caution">
    <text evidence="1">The sequence shown here is derived from an EMBL/GenBank/DDBJ whole genome shotgun (WGS) entry which is preliminary data.</text>
</comment>
<reference evidence="1" key="2">
    <citation type="submission" date="2023-03" db="EMBL/GenBank/DDBJ databases">
        <authorList>
            <person name="Inwood S.N."/>
            <person name="Skelly J.G."/>
            <person name="Guhlin J."/>
            <person name="Harrop T.W.R."/>
            <person name="Goldson S.G."/>
            <person name="Dearden P.K."/>
        </authorList>
    </citation>
    <scope>NUCLEOTIDE SEQUENCE</scope>
    <source>
        <strain evidence="1">Lincoln</strain>
        <tissue evidence="1">Whole body</tissue>
    </source>
</reference>
<protein>
    <recommendedName>
        <fullName evidence="3">DUF4806 domain-containing protein</fullName>
    </recommendedName>
</protein>
<sequence>MFQECSSNAGAMFPTMFNIEKIVSVKKAGGNTVNTASAAVLKKLLDDSVAEQFSWDGRKHKKEFKTFLTAKLLRKAVHSMCQPACTDLQIKNVASQWLTQAKTRR</sequence>
<accession>A0AA39KUI1</accession>
<dbReference type="AlphaFoldDB" id="A0AA39KUI1"/>
<evidence type="ECO:0008006" key="3">
    <source>
        <dbReference type="Google" id="ProtNLM"/>
    </source>
</evidence>
<reference evidence="1" key="1">
    <citation type="journal article" date="2023" name="bioRxiv">
        <title>Scaffold-level genome assemblies of two parasitoid biocontrol wasps reveal the parthenogenesis mechanism and an associated novel virus.</title>
        <authorList>
            <person name="Inwood S."/>
            <person name="Skelly J."/>
            <person name="Guhlin J."/>
            <person name="Harrop T."/>
            <person name="Goldson S."/>
            <person name="Dearden P."/>
        </authorList>
    </citation>
    <scope>NUCLEOTIDE SEQUENCE</scope>
    <source>
        <strain evidence="1">Lincoln</strain>
        <tissue evidence="1">Whole body</tissue>
    </source>
</reference>